<organism evidence="7 8">
    <name type="scientific">Volvox reticuliferus</name>
    <dbReference type="NCBI Taxonomy" id="1737510"/>
    <lineage>
        <taxon>Eukaryota</taxon>
        <taxon>Viridiplantae</taxon>
        <taxon>Chlorophyta</taxon>
        <taxon>core chlorophytes</taxon>
        <taxon>Chlorophyceae</taxon>
        <taxon>CS clade</taxon>
        <taxon>Chlamydomonadales</taxon>
        <taxon>Volvocaceae</taxon>
        <taxon>Volvox</taxon>
    </lineage>
</organism>
<evidence type="ECO:0000313" key="7">
    <source>
        <dbReference type="EMBL" id="GIM11530.1"/>
    </source>
</evidence>
<dbReference type="Gene3D" id="3.40.50.410">
    <property type="entry name" value="von Willebrand factor, type A domain"/>
    <property type="match status" value="1"/>
</dbReference>
<dbReference type="PANTHER" id="PTHR10223:SF0">
    <property type="entry name" value="26S PROTEASOME NON-ATPASE REGULATORY SUBUNIT 4"/>
    <property type="match status" value="1"/>
</dbReference>
<evidence type="ECO:0000256" key="1">
    <source>
        <dbReference type="ARBA" id="ARBA00005574"/>
    </source>
</evidence>
<evidence type="ECO:0000256" key="3">
    <source>
        <dbReference type="ARBA" id="ARBA00044341"/>
    </source>
</evidence>
<sequence length="392" mass="39611">MECTVVCIDNSEFSRDGDYAPTRYQAQADAVNLLAGAKTQAHPEATVGVLTMSGKTPRVLVTPTPDLGKVLNCMTNIEIDGECNVSSSVQIAQLALKHRQNKNQRQRIVIFVCSPVSEDKEKLVKIAKKLKKNNVAVDVVSFGSEEENQEKLEAFLEAVNSNGNSHLVTVPPGPVLSDVLISSPIFQGEGGSGFGFAGGVGGAAGGAGGADGFEFGVDPNMDPELALALRVSLEEERDRQNRAAAAAAAAAGVAQAEGAAAGASPSAAEGAAAVVGTGGAVATPGPAAVPGVGSAGVGGDMELDEDALLQQALAMSMEIDSAAAAAQQVAAAGTDITTPAPTTAPVMTPGAPQAATAPPPADLEAMDEDAELQLALQLSMQDSGPDSKDDQK</sequence>
<reference evidence="7" key="1">
    <citation type="journal article" date="2021" name="Proc. Natl. Acad. Sci. U.S.A.">
        <title>Three genomes in the algal genus Volvox reveal the fate of a haploid sex-determining region after a transition to homothallism.</title>
        <authorList>
            <person name="Yamamoto K."/>
            <person name="Hamaji T."/>
            <person name="Kawai-Toyooka H."/>
            <person name="Matsuzaki R."/>
            <person name="Takahashi F."/>
            <person name="Nishimura Y."/>
            <person name="Kawachi M."/>
            <person name="Noguchi H."/>
            <person name="Minakuchi Y."/>
            <person name="Umen J.G."/>
            <person name="Toyoda A."/>
            <person name="Nozaki H."/>
        </authorList>
    </citation>
    <scope>NUCLEOTIDE SEQUENCE</scope>
    <source>
        <strain evidence="7">NIES-3785</strain>
    </source>
</reference>
<dbReference type="GO" id="GO:0008540">
    <property type="term" value="C:proteasome regulatory particle, base subcomplex"/>
    <property type="evidence" value="ECO:0007669"/>
    <property type="project" value="TreeGrafter"/>
</dbReference>
<dbReference type="GO" id="GO:0005829">
    <property type="term" value="C:cytosol"/>
    <property type="evidence" value="ECO:0007669"/>
    <property type="project" value="TreeGrafter"/>
</dbReference>
<comment type="caution">
    <text evidence="7">The sequence shown here is derived from an EMBL/GenBank/DDBJ whole genome shotgun (WGS) entry which is preliminary data.</text>
</comment>
<accession>A0A8J4GNA9</accession>
<comment type="similarity">
    <text evidence="1">Belongs to the proteasome subunit S5A family.</text>
</comment>
<keyword evidence="2" id="KW-0647">Proteasome</keyword>
<evidence type="ECO:0000256" key="4">
    <source>
        <dbReference type="ARBA" id="ARBA00071116"/>
    </source>
</evidence>
<evidence type="ECO:0000259" key="6">
    <source>
        <dbReference type="PROSITE" id="PS50234"/>
    </source>
</evidence>
<dbReference type="SMART" id="SM00726">
    <property type="entry name" value="UIM"/>
    <property type="match status" value="3"/>
</dbReference>
<dbReference type="GO" id="GO:0005634">
    <property type="term" value="C:nucleus"/>
    <property type="evidence" value="ECO:0007669"/>
    <property type="project" value="TreeGrafter"/>
</dbReference>
<dbReference type="Gene3D" id="1.10.287.3990">
    <property type="match status" value="1"/>
</dbReference>
<dbReference type="InterPro" id="IPR036465">
    <property type="entry name" value="vWFA_dom_sf"/>
</dbReference>
<evidence type="ECO:0000313" key="8">
    <source>
        <dbReference type="Proteomes" id="UP000722791"/>
    </source>
</evidence>
<dbReference type="PANTHER" id="PTHR10223">
    <property type="entry name" value="26S PROTEASOME NON-ATPASE REGULATORY SUBUNIT 4"/>
    <property type="match status" value="1"/>
</dbReference>
<dbReference type="EMBL" id="BNCQ01000039">
    <property type="protein sequence ID" value="GIM11530.1"/>
    <property type="molecule type" value="Genomic_DNA"/>
</dbReference>
<evidence type="ECO:0000256" key="2">
    <source>
        <dbReference type="ARBA" id="ARBA00022942"/>
    </source>
</evidence>
<dbReference type="FunFam" id="3.40.50.410:FF:000005">
    <property type="entry name" value="26S proteasome non-ATPase regulatory subunit 4"/>
    <property type="match status" value="1"/>
</dbReference>
<feature type="region of interest" description="Disordered" evidence="5">
    <location>
        <begin position="336"/>
        <end position="367"/>
    </location>
</feature>
<dbReference type="Pfam" id="PF13519">
    <property type="entry name" value="VWA_2"/>
    <property type="match status" value="1"/>
</dbReference>
<protein>
    <recommendedName>
        <fullName evidence="4">26S proteasome non-ATPase regulatory subunit 4 homolog</fullName>
    </recommendedName>
    <alternativeName>
        <fullName evidence="3">26S proteasome regulatory subunit RPN10</fullName>
    </alternativeName>
</protein>
<dbReference type="InterPro" id="IPR002035">
    <property type="entry name" value="VWF_A"/>
</dbReference>
<gene>
    <name evidence="7" type="ORF">Vretimale_15005</name>
</gene>
<dbReference type="SMART" id="SM00327">
    <property type="entry name" value="VWA"/>
    <property type="match status" value="1"/>
</dbReference>
<evidence type="ECO:0000256" key="5">
    <source>
        <dbReference type="SAM" id="MobiDB-lite"/>
    </source>
</evidence>
<dbReference type="GO" id="GO:0043161">
    <property type="term" value="P:proteasome-mediated ubiquitin-dependent protein catabolic process"/>
    <property type="evidence" value="ECO:0007669"/>
    <property type="project" value="TreeGrafter"/>
</dbReference>
<dbReference type="Proteomes" id="UP000722791">
    <property type="component" value="Unassembled WGS sequence"/>
</dbReference>
<feature type="compositionally biased region" description="Low complexity" evidence="5">
    <location>
        <begin position="336"/>
        <end position="356"/>
    </location>
</feature>
<dbReference type="GO" id="GO:0031593">
    <property type="term" value="F:polyubiquitin modification-dependent protein binding"/>
    <property type="evidence" value="ECO:0007669"/>
    <property type="project" value="TreeGrafter"/>
</dbReference>
<dbReference type="SUPFAM" id="SSF53300">
    <property type="entry name" value="vWA-like"/>
    <property type="match status" value="1"/>
</dbReference>
<feature type="domain" description="VWFA" evidence="6">
    <location>
        <begin position="3"/>
        <end position="185"/>
    </location>
</feature>
<dbReference type="PROSITE" id="PS50234">
    <property type="entry name" value="VWFA"/>
    <property type="match status" value="1"/>
</dbReference>
<proteinExistence type="inferred from homology"/>
<name>A0A8J4GNA9_9CHLO</name>
<dbReference type="PROSITE" id="PS50330">
    <property type="entry name" value="UIM"/>
    <property type="match status" value="3"/>
</dbReference>
<dbReference type="AlphaFoldDB" id="A0A8J4GNA9"/>
<dbReference type="InterPro" id="IPR027040">
    <property type="entry name" value="PSMD4"/>
</dbReference>
<dbReference type="Pfam" id="PF02809">
    <property type="entry name" value="UIM"/>
    <property type="match status" value="3"/>
</dbReference>
<dbReference type="CDD" id="cd01452">
    <property type="entry name" value="VWA_26S_proteasome_subunit"/>
    <property type="match status" value="1"/>
</dbReference>
<dbReference type="InterPro" id="IPR003903">
    <property type="entry name" value="UIM_dom"/>
</dbReference>